<evidence type="ECO:0000313" key="7">
    <source>
        <dbReference type="EMBL" id="CZV83373.1"/>
    </source>
</evidence>
<evidence type="ECO:0000256" key="2">
    <source>
        <dbReference type="ARBA" id="ARBA00006671"/>
    </source>
</evidence>
<dbReference type="EMBL" id="FJXR01000020">
    <property type="protein sequence ID" value="CZV83373.1"/>
    <property type="molecule type" value="Genomic_DNA"/>
</dbReference>
<dbReference type="Pfam" id="PF00419">
    <property type="entry name" value="Fimbrial"/>
    <property type="match status" value="1"/>
</dbReference>
<comment type="similarity">
    <text evidence="2">Belongs to the fimbrial protein family.</text>
</comment>
<dbReference type="AlphaFoldDB" id="A0A144PDV2"/>
<evidence type="ECO:0000256" key="4">
    <source>
        <dbReference type="ARBA" id="ARBA00023263"/>
    </source>
</evidence>
<feature type="chain" id="PRO_5009814282" evidence="5">
    <location>
        <begin position="25"/>
        <end position="177"/>
    </location>
</feature>
<proteinExistence type="inferred from homology"/>
<evidence type="ECO:0000256" key="3">
    <source>
        <dbReference type="ARBA" id="ARBA00022729"/>
    </source>
</evidence>
<feature type="signal peptide" evidence="5">
    <location>
        <begin position="1"/>
        <end position="24"/>
    </location>
</feature>
<dbReference type="Gene3D" id="2.60.40.1090">
    <property type="entry name" value="Fimbrial-type adhesion domain"/>
    <property type="match status" value="1"/>
</dbReference>
<accession>A0A144PDV2</accession>
<dbReference type="Proteomes" id="UP000076008">
    <property type="component" value="Unassembled WGS sequence"/>
</dbReference>
<feature type="domain" description="Fimbrial-type adhesion" evidence="6">
    <location>
        <begin position="30"/>
        <end position="177"/>
    </location>
</feature>
<protein>
    <submittedName>
        <fullName evidence="7">P pilus assembly protein, pilin FimA</fullName>
    </submittedName>
</protein>
<reference evidence="7 8" key="1">
    <citation type="submission" date="2016-03" db="EMBL/GenBank/DDBJ databases">
        <authorList>
            <consortium name="Pathogen Informatics"/>
        </authorList>
    </citation>
    <scope>NUCLEOTIDE SEQUENCE [LARGE SCALE GENOMIC DNA]</scope>
    <source>
        <strain evidence="8">e1252</strain>
    </source>
</reference>
<comment type="subcellular location">
    <subcellularLocation>
        <location evidence="1">Fimbrium</location>
    </subcellularLocation>
</comment>
<evidence type="ECO:0000256" key="1">
    <source>
        <dbReference type="ARBA" id="ARBA00004561"/>
    </source>
</evidence>
<keyword evidence="4" id="KW-0281">Fimbrium</keyword>
<sequence length="177" mass="18939">MRQVTRQSALFFSVLLSVALPASATDNGNVHFQGQVVNTGCSVSAESQDQIVHMGQIRNNQFAATGDWAAPTAFQITLEDCDTSVSQRAGVLFSGESDAKDPQVFRAGYGAGAAQGVGVGIFDASGHLLIPDTAPPWYAPLQNGENVLRFMAKYRSTQEHVQAGTADAQVWFNVVYQ</sequence>
<keyword evidence="3 5" id="KW-0732">Signal</keyword>
<evidence type="ECO:0000259" key="6">
    <source>
        <dbReference type="Pfam" id="PF00419"/>
    </source>
</evidence>
<dbReference type="RefSeq" id="WP_063144879.1">
    <property type="nucleotide sequence ID" value="NZ_FJXR01000020.1"/>
</dbReference>
<evidence type="ECO:0000256" key="5">
    <source>
        <dbReference type="SAM" id="SignalP"/>
    </source>
</evidence>
<organism evidence="7 8">
    <name type="scientific">Enterobacter cloacae</name>
    <dbReference type="NCBI Taxonomy" id="550"/>
    <lineage>
        <taxon>Bacteria</taxon>
        <taxon>Pseudomonadati</taxon>
        <taxon>Pseudomonadota</taxon>
        <taxon>Gammaproteobacteria</taxon>
        <taxon>Enterobacterales</taxon>
        <taxon>Enterobacteriaceae</taxon>
        <taxon>Enterobacter</taxon>
        <taxon>Enterobacter cloacae complex</taxon>
    </lineage>
</organism>
<dbReference type="PANTHER" id="PTHR33420:SF12">
    <property type="entry name" value="FIMBRIN-LIKE PROTEIN FIMI-RELATED"/>
    <property type="match status" value="1"/>
</dbReference>
<dbReference type="InterPro" id="IPR008966">
    <property type="entry name" value="Adhesion_dom_sf"/>
</dbReference>
<dbReference type="InterPro" id="IPR050263">
    <property type="entry name" value="Bact_Fimbrial_Adh_Pro"/>
</dbReference>
<evidence type="ECO:0000313" key="8">
    <source>
        <dbReference type="Proteomes" id="UP000076008"/>
    </source>
</evidence>
<gene>
    <name evidence="7" type="primary">fimA_3</name>
    <name evidence="7" type="ORF">SAMEA2273318_03327</name>
</gene>
<dbReference type="SUPFAM" id="SSF49401">
    <property type="entry name" value="Bacterial adhesins"/>
    <property type="match status" value="1"/>
</dbReference>
<dbReference type="PANTHER" id="PTHR33420">
    <property type="entry name" value="FIMBRIAL SUBUNIT ELFA-RELATED"/>
    <property type="match status" value="1"/>
</dbReference>
<dbReference type="InterPro" id="IPR036937">
    <property type="entry name" value="Adhesion_dom_fimbrial_sf"/>
</dbReference>
<name>A0A144PDV2_ENTCL</name>
<dbReference type="GO" id="GO:0009289">
    <property type="term" value="C:pilus"/>
    <property type="evidence" value="ECO:0007669"/>
    <property type="project" value="UniProtKB-SubCell"/>
</dbReference>
<dbReference type="InterPro" id="IPR000259">
    <property type="entry name" value="Adhesion_dom_fimbrial"/>
</dbReference>
<dbReference type="GO" id="GO:0043709">
    <property type="term" value="P:cell adhesion involved in single-species biofilm formation"/>
    <property type="evidence" value="ECO:0007669"/>
    <property type="project" value="TreeGrafter"/>
</dbReference>